<dbReference type="SUPFAM" id="SSF48452">
    <property type="entry name" value="TPR-like"/>
    <property type="match status" value="1"/>
</dbReference>
<feature type="domain" description="Kinesin motor" evidence="9">
    <location>
        <begin position="4"/>
        <end position="398"/>
    </location>
</feature>
<dbReference type="InterPro" id="IPR001752">
    <property type="entry name" value="Kinesin_motor_dom"/>
</dbReference>
<dbReference type="EMBL" id="AGNL01047512">
    <property type="protein sequence ID" value="EJK46823.1"/>
    <property type="molecule type" value="Genomic_DNA"/>
</dbReference>
<evidence type="ECO:0000313" key="10">
    <source>
        <dbReference type="EMBL" id="EJK46823.1"/>
    </source>
</evidence>
<proteinExistence type="inferred from homology"/>
<comment type="caution">
    <text evidence="10">The sequence shown here is derived from an EMBL/GenBank/DDBJ whole genome shotgun (WGS) entry which is preliminary data.</text>
</comment>
<dbReference type="SMART" id="SM00129">
    <property type="entry name" value="KISc"/>
    <property type="match status" value="1"/>
</dbReference>
<evidence type="ECO:0000256" key="6">
    <source>
        <dbReference type="PROSITE-ProRule" id="PRU00283"/>
    </source>
</evidence>
<dbReference type="OrthoDB" id="3176171at2759"/>
<evidence type="ECO:0000313" key="11">
    <source>
        <dbReference type="Proteomes" id="UP000266841"/>
    </source>
</evidence>
<comment type="subcellular location">
    <subcellularLocation>
        <location evidence="1">Cytoplasm</location>
    </subcellularLocation>
</comment>
<gene>
    <name evidence="10" type="ORF">THAOC_34488</name>
</gene>
<keyword evidence="3 6" id="KW-0547">Nucleotide-binding</keyword>
<sequence length="1026" mass="113542">MATNIQVAVRIRPFLPFETGSKSVIDVLPGEDDPHDEKIVQGRSVRIAGSSRKSHAFTFDRCFSGLADQVELYNSLIVPLLSSCLEGYNATTLAYGQTGAGKTYTTLGPSAATSPDFFLPHNINKRTAEFDAVGILPRTLRDIFIQLERKRLSSSSVIDSENDSDGVEVGLQTVKQPKSNRAENEKKPFEYTVKLQFLELYGEDIRDLLSTGSSQTKKIVIRDSSDDAEAMGATEQVVSTAQEAMVCLTRGMLHRVTGATAMNAESSRSHAIMSVIIEQTSRTYDGDGEAVVNRKSKFNFIDLAGAERQKRTNAKGQRLKEGININKGLLVLGNVISALASGDKKSFVPFRDSKLTRLLRGSLGGNHKTLMIACASPAPKNAEESLNCLRYANRAKQIKNLAVVNVDPHSRLVNQLRGQVTALAGELLRLSNKGGKVDNDRFAVEMLRALVSGGKDAQAITIPKKGETSPAEPNPSSPASAVKPGTMDKDSAVGEEASKEVVKLTAELKEARQSLKVTQRTLKETSEQLEAAISERDAANDQLSDQKKNETSAASYATPSKAKGSSRNESIREIVTSLSSADDMLSDSGHLYPAVVNGSSSVGVDAASAAKVVALENKVKELSTEVETLRSSMKNAAAEVNRKNEEIESTLEELVDALEENEKLRERIRDTADIDEDTIRYIIKNVSSYSGQNLLESEFEEESVDASSVGTSDEETDDATKQQNEQLCIFASAMFCTGKFLVDCGRFEESITCFETVLEARRELFGWDDPLVGDALHMEGFVRSKMGDYDRALMLLWDALRIRKISSDPLKIAATLRLLADLHFSKEENMHSALFYEECARHLKEHDIHDPHLPLVLIDLARTKDRLGEYQGSMNFFEEALSLYEHSLDYDDDRIASLQYEMGVLAFQMGERERGEECFRQFIRIRKAKGSKMDEGVANALFVLGRWVFITSLLSSKENTKYVLIHLDSSLHWACKRKDLAQDCWVEALDIFKALGRKDDDPYVKSLKEKIERARRRPIGRLFRGS</sequence>
<dbReference type="Gene3D" id="3.40.850.10">
    <property type="entry name" value="Kinesin motor domain"/>
    <property type="match status" value="1"/>
</dbReference>
<dbReference type="Proteomes" id="UP000266841">
    <property type="component" value="Unassembled WGS sequence"/>
</dbReference>
<name>K0R2F0_THAOC</name>
<evidence type="ECO:0000256" key="4">
    <source>
        <dbReference type="ARBA" id="ARBA00022840"/>
    </source>
</evidence>
<dbReference type="InterPro" id="IPR036961">
    <property type="entry name" value="Kinesin_motor_dom_sf"/>
</dbReference>
<keyword evidence="4 6" id="KW-0067">ATP-binding</keyword>
<reference evidence="10 11" key="1">
    <citation type="journal article" date="2012" name="Genome Biol.">
        <title>Genome and low-iron response of an oceanic diatom adapted to chronic iron limitation.</title>
        <authorList>
            <person name="Lommer M."/>
            <person name="Specht M."/>
            <person name="Roy A.S."/>
            <person name="Kraemer L."/>
            <person name="Andreson R."/>
            <person name="Gutowska M.A."/>
            <person name="Wolf J."/>
            <person name="Bergner S.V."/>
            <person name="Schilhabel M.B."/>
            <person name="Klostermeier U.C."/>
            <person name="Beiko R.G."/>
            <person name="Rosenstiel P."/>
            <person name="Hippler M."/>
            <person name="Laroche J."/>
        </authorList>
    </citation>
    <scope>NUCLEOTIDE SEQUENCE [LARGE SCALE GENOMIC DNA]</scope>
    <source>
        <strain evidence="10 11">CCMP1005</strain>
    </source>
</reference>
<dbReference type="SMART" id="SM00028">
    <property type="entry name" value="TPR"/>
    <property type="match status" value="4"/>
</dbReference>
<keyword evidence="6" id="KW-0505">Motor protein</keyword>
<dbReference type="Gene3D" id="1.25.40.10">
    <property type="entry name" value="Tetratricopeptide repeat domain"/>
    <property type="match status" value="2"/>
</dbReference>
<dbReference type="PRINTS" id="PR00380">
    <property type="entry name" value="KINESINHEAVY"/>
</dbReference>
<dbReference type="InterPro" id="IPR019821">
    <property type="entry name" value="Kinesin_motor_CS"/>
</dbReference>
<evidence type="ECO:0000256" key="7">
    <source>
        <dbReference type="SAM" id="Coils"/>
    </source>
</evidence>
<organism evidence="10 11">
    <name type="scientific">Thalassiosira oceanica</name>
    <name type="common">Marine diatom</name>
    <dbReference type="NCBI Taxonomy" id="159749"/>
    <lineage>
        <taxon>Eukaryota</taxon>
        <taxon>Sar</taxon>
        <taxon>Stramenopiles</taxon>
        <taxon>Ochrophyta</taxon>
        <taxon>Bacillariophyta</taxon>
        <taxon>Coscinodiscophyceae</taxon>
        <taxon>Thalassiosirophycidae</taxon>
        <taxon>Thalassiosirales</taxon>
        <taxon>Thalassiosiraceae</taxon>
        <taxon>Thalassiosira</taxon>
    </lineage>
</organism>
<evidence type="ECO:0000256" key="1">
    <source>
        <dbReference type="ARBA" id="ARBA00004496"/>
    </source>
</evidence>
<accession>K0R2F0</accession>
<feature type="compositionally biased region" description="Basic and acidic residues" evidence="8">
    <location>
        <begin position="534"/>
        <end position="550"/>
    </location>
</feature>
<evidence type="ECO:0000259" key="9">
    <source>
        <dbReference type="PROSITE" id="PS50067"/>
    </source>
</evidence>
<feature type="region of interest" description="Disordered" evidence="8">
    <location>
        <begin position="534"/>
        <end position="569"/>
    </location>
</feature>
<feature type="compositionally biased region" description="Polar residues" evidence="8">
    <location>
        <begin position="551"/>
        <end position="568"/>
    </location>
</feature>
<feature type="region of interest" description="Disordered" evidence="8">
    <location>
        <begin position="458"/>
        <end position="498"/>
    </location>
</feature>
<dbReference type="GO" id="GO:0008017">
    <property type="term" value="F:microtubule binding"/>
    <property type="evidence" value="ECO:0007669"/>
    <property type="project" value="InterPro"/>
</dbReference>
<evidence type="ECO:0000256" key="5">
    <source>
        <dbReference type="ARBA" id="ARBA00023054"/>
    </source>
</evidence>
<dbReference type="GO" id="GO:0005737">
    <property type="term" value="C:cytoplasm"/>
    <property type="evidence" value="ECO:0007669"/>
    <property type="project" value="UniProtKB-SubCell"/>
</dbReference>
<dbReference type="InterPro" id="IPR027417">
    <property type="entry name" value="P-loop_NTPase"/>
</dbReference>
<dbReference type="eggNOG" id="KOG0244">
    <property type="taxonomic scope" value="Eukaryota"/>
</dbReference>
<dbReference type="GO" id="GO:0005524">
    <property type="term" value="F:ATP binding"/>
    <property type="evidence" value="ECO:0007669"/>
    <property type="project" value="UniProtKB-UniRule"/>
</dbReference>
<evidence type="ECO:0000256" key="3">
    <source>
        <dbReference type="ARBA" id="ARBA00022741"/>
    </source>
</evidence>
<evidence type="ECO:0000256" key="2">
    <source>
        <dbReference type="ARBA" id="ARBA00022490"/>
    </source>
</evidence>
<dbReference type="Pfam" id="PF00225">
    <property type="entry name" value="Kinesin"/>
    <property type="match status" value="1"/>
</dbReference>
<keyword evidence="11" id="KW-1185">Reference proteome</keyword>
<feature type="binding site" evidence="6">
    <location>
        <begin position="96"/>
        <end position="103"/>
    </location>
    <ligand>
        <name>ATP</name>
        <dbReference type="ChEBI" id="CHEBI:30616"/>
    </ligand>
</feature>
<dbReference type="PANTHER" id="PTHR47969:SF15">
    <property type="entry name" value="CHROMOSOME-ASSOCIATED KINESIN KIF4A-RELATED"/>
    <property type="match status" value="1"/>
</dbReference>
<dbReference type="InterPro" id="IPR019734">
    <property type="entry name" value="TPR_rpt"/>
</dbReference>
<dbReference type="AlphaFoldDB" id="K0R2F0"/>
<feature type="coiled-coil region" evidence="7">
    <location>
        <begin position="612"/>
        <end position="674"/>
    </location>
</feature>
<dbReference type="GO" id="GO:0051231">
    <property type="term" value="P:spindle elongation"/>
    <property type="evidence" value="ECO:0007669"/>
    <property type="project" value="TreeGrafter"/>
</dbReference>
<dbReference type="GO" id="GO:0007052">
    <property type="term" value="P:mitotic spindle organization"/>
    <property type="evidence" value="ECO:0007669"/>
    <property type="project" value="TreeGrafter"/>
</dbReference>
<keyword evidence="2" id="KW-0963">Cytoplasm</keyword>
<dbReference type="Pfam" id="PF13374">
    <property type="entry name" value="TPR_10"/>
    <property type="match status" value="1"/>
</dbReference>
<dbReference type="PROSITE" id="PS00411">
    <property type="entry name" value="KINESIN_MOTOR_1"/>
    <property type="match status" value="1"/>
</dbReference>
<evidence type="ECO:0000256" key="8">
    <source>
        <dbReference type="SAM" id="MobiDB-lite"/>
    </source>
</evidence>
<dbReference type="Pfam" id="PF13424">
    <property type="entry name" value="TPR_12"/>
    <property type="match status" value="1"/>
</dbReference>
<protein>
    <recommendedName>
        <fullName evidence="9">Kinesin motor domain-containing protein</fullName>
    </recommendedName>
</protein>
<feature type="compositionally biased region" description="Basic and acidic residues" evidence="8">
    <location>
        <begin position="486"/>
        <end position="498"/>
    </location>
</feature>
<dbReference type="GO" id="GO:0007018">
    <property type="term" value="P:microtubule-based movement"/>
    <property type="evidence" value="ECO:0007669"/>
    <property type="project" value="InterPro"/>
</dbReference>
<keyword evidence="5 7" id="KW-0175">Coiled coil</keyword>
<dbReference type="GO" id="GO:0005875">
    <property type="term" value="C:microtubule associated complex"/>
    <property type="evidence" value="ECO:0007669"/>
    <property type="project" value="TreeGrafter"/>
</dbReference>
<dbReference type="PANTHER" id="PTHR47969">
    <property type="entry name" value="CHROMOSOME-ASSOCIATED KINESIN KIF4A-RELATED"/>
    <property type="match status" value="1"/>
</dbReference>
<dbReference type="SUPFAM" id="SSF52540">
    <property type="entry name" value="P-loop containing nucleoside triphosphate hydrolases"/>
    <property type="match status" value="1"/>
</dbReference>
<comment type="similarity">
    <text evidence="6">Belongs to the TRAFAC class myosin-kinesin ATPase superfamily. Kinesin family.</text>
</comment>
<dbReference type="GO" id="GO:0003777">
    <property type="term" value="F:microtubule motor activity"/>
    <property type="evidence" value="ECO:0007669"/>
    <property type="project" value="InterPro"/>
</dbReference>
<dbReference type="PROSITE" id="PS50067">
    <property type="entry name" value="KINESIN_MOTOR_2"/>
    <property type="match status" value="1"/>
</dbReference>
<dbReference type="InterPro" id="IPR011990">
    <property type="entry name" value="TPR-like_helical_dom_sf"/>
</dbReference>
<dbReference type="InterPro" id="IPR027640">
    <property type="entry name" value="Kinesin-like_fam"/>
</dbReference>